<evidence type="ECO:0000256" key="3">
    <source>
        <dbReference type="ARBA" id="ARBA00022729"/>
    </source>
</evidence>
<comment type="similarity">
    <text evidence="2">Belongs to the SusD family.</text>
</comment>
<evidence type="ECO:0000259" key="6">
    <source>
        <dbReference type="Pfam" id="PF07980"/>
    </source>
</evidence>
<accession>A0A1B9DGK2</accession>
<organism evidence="9 11">
    <name type="scientific">Flavobacterium glycines</name>
    <dbReference type="NCBI Taxonomy" id="551990"/>
    <lineage>
        <taxon>Bacteria</taxon>
        <taxon>Pseudomonadati</taxon>
        <taxon>Bacteroidota</taxon>
        <taxon>Flavobacteriia</taxon>
        <taxon>Flavobacteriales</taxon>
        <taxon>Flavobacteriaceae</taxon>
        <taxon>Flavobacterium</taxon>
    </lineage>
</organism>
<comment type="caution">
    <text evidence="9">The sequence shown here is derived from an EMBL/GenBank/DDBJ whole genome shotgun (WGS) entry which is preliminary data.</text>
</comment>
<dbReference type="Gene3D" id="1.25.40.390">
    <property type="match status" value="1"/>
</dbReference>
<dbReference type="InterPro" id="IPR011990">
    <property type="entry name" value="TPR-like_helical_dom_sf"/>
</dbReference>
<dbReference type="Pfam" id="PF07980">
    <property type="entry name" value="SusD_RagB"/>
    <property type="match status" value="1"/>
</dbReference>
<dbReference type="InterPro" id="IPR012944">
    <property type="entry name" value="SusD_RagB_dom"/>
</dbReference>
<evidence type="ECO:0000313" key="8">
    <source>
        <dbReference type="EMBL" id="GEL10984.1"/>
    </source>
</evidence>
<evidence type="ECO:0000256" key="4">
    <source>
        <dbReference type="ARBA" id="ARBA00023136"/>
    </source>
</evidence>
<evidence type="ECO:0000313" key="11">
    <source>
        <dbReference type="Proteomes" id="UP000093226"/>
    </source>
</evidence>
<evidence type="ECO:0000313" key="10">
    <source>
        <dbReference type="EMBL" id="SDJ33778.1"/>
    </source>
</evidence>
<dbReference type="GO" id="GO:0009279">
    <property type="term" value="C:cell outer membrane"/>
    <property type="evidence" value="ECO:0007669"/>
    <property type="project" value="UniProtKB-SubCell"/>
</dbReference>
<reference evidence="11" key="1">
    <citation type="submission" date="2016-03" db="EMBL/GenBank/DDBJ databases">
        <title>Draft genome sequence of Paenibacillus glacialis DSM 22343.</title>
        <authorList>
            <person name="Shin S.-K."/>
            <person name="Yi H."/>
        </authorList>
    </citation>
    <scope>NUCLEOTIDE SEQUENCE [LARGE SCALE GENOMIC DNA]</scope>
    <source>
        <strain evidence="11">NBRC 105008</strain>
    </source>
</reference>
<dbReference type="Proteomes" id="UP000321579">
    <property type="component" value="Unassembled WGS sequence"/>
</dbReference>
<protein>
    <submittedName>
        <fullName evidence="8">Membrane protein</fullName>
    </submittedName>
    <submittedName>
        <fullName evidence="9">RagB/SusD family protein</fullName>
    </submittedName>
    <submittedName>
        <fullName evidence="10">Starch-binding associating with outer membrane</fullName>
    </submittedName>
</protein>
<feature type="domain" description="SusD-like N-terminal" evidence="7">
    <location>
        <begin position="67"/>
        <end position="222"/>
    </location>
</feature>
<dbReference type="EMBL" id="LVEO01000029">
    <property type="protein sequence ID" value="OCB68807.1"/>
    <property type="molecule type" value="Genomic_DNA"/>
</dbReference>
<dbReference type="STRING" id="551990.SAMN05192550_1938"/>
<keyword evidence="4" id="KW-0472">Membrane</keyword>
<gene>
    <name evidence="9" type="ORF">FBGL_14555</name>
    <name evidence="8" type="ORF">FGL01_17230</name>
    <name evidence="10" type="ORF">SAMN05192550_1938</name>
</gene>
<reference evidence="9" key="2">
    <citation type="submission" date="2016-03" db="EMBL/GenBank/DDBJ databases">
        <authorList>
            <person name="Ploux O."/>
        </authorList>
    </citation>
    <scope>NUCLEOTIDE SEQUENCE</scope>
    <source>
        <strain evidence="9">NBRC 105008</strain>
    </source>
</reference>
<name>A0A1B9DGK2_9FLAO</name>
<feature type="domain" description="RagB/SusD" evidence="6">
    <location>
        <begin position="348"/>
        <end position="535"/>
    </location>
</feature>
<dbReference type="EMBL" id="FNEO01000002">
    <property type="protein sequence ID" value="SDJ33778.1"/>
    <property type="molecule type" value="Genomic_DNA"/>
</dbReference>
<evidence type="ECO:0000313" key="13">
    <source>
        <dbReference type="Proteomes" id="UP000321579"/>
    </source>
</evidence>
<reference evidence="10 12" key="3">
    <citation type="submission" date="2016-10" db="EMBL/GenBank/DDBJ databases">
        <authorList>
            <person name="Varghese N."/>
            <person name="Submissions S."/>
        </authorList>
    </citation>
    <scope>NUCLEOTIDE SEQUENCE [LARGE SCALE GENOMIC DNA]</scope>
    <source>
        <strain evidence="10 12">Gm-149</strain>
    </source>
</reference>
<keyword evidence="12" id="KW-1185">Reference proteome</keyword>
<dbReference type="Proteomes" id="UP000093226">
    <property type="component" value="Unassembled WGS sequence"/>
</dbReference>
<evidence type="ECO:0000256" key="5">
    <source>
        <dbReference type="ARBA" id="ARBA00023237"/>
    </source>
</evidence>
<dbReference type="Pfam" id="PF14322">
    <property type="entry name" value="SusD-like_3"/>
    <property type="match status" value="1"/>
</dbReference>
<evidence type="ECO:0000256" key="1">
    <source>
        <dbReference type="ARBA" id="ARBA00004442"/>
    </source>
</evidence>
<dbReference type="RefSeq" id="WP_066329680.1">
    <property type="nucleotide sequence ID" value="NZ_BJVF01000002.1"/>
</dbReference>
<evidence type="ECO:0000259" key="7">
    <source>
        <dbReference type="Pfam" id="PF14322"/>
    </source>
</evidence>
<dbReference type="CDD" id="cd08977">
    <property type="entry name" value="SusD"/>
    <property type="match status" value="1"/>
</dbReference>
<reference evidence="8 13" key="4">
    <citation type="submission" date="2019-07" db="EMBL/GenBank/DDBJ databases">
        <title>Whole genome shotgun sequence of Flavobacterium glycines NBRC 105008.</title>
        <authorList>
            <person name="Hosoyama A."/>
            <person name="Uohara A."/>
            <person name="Ohji S."/>
            <person name="Ichikawa N."/>
        </authorList>
    </citation>
    <scope>NUCLEOTIDE SEQUENCE [LARGE SCALE GENOMIC DNA]</scope>
    <source>
        <strain evidence="8 13">NBRC 105008</strain>
    </source>
</reference>
<keyword evidence="3" id="KW-0732">Signal</keyword>
<dbReference type="OrthoDB" id="5694214at2"/>
<evidence type="ECO:0000313" key="9">
    <source>
        <dbReference type="EMBL" id="OCB68807.1"/>
    </source>
</evidence>
<dbReference type="Proteomes" id="UP000182367">
    <property type="component" value="Unassembled WGS sequence"/>
</dbReference>
<keyword evidence="5" id="KW-0998">Cell outer membrane</keyword>
<evidence type="ECO:0000256" key="2">
    <source>
        <dbReference type="ARBA" id="ARBA00006275"/>
    </source>
</evidence>
<evidence type="ECO:0000313" key="12">
    <source>
        <dbReference type="Proteomes" id="UP000182367"/>
    </source>
</evidence>
<dbReference type="InterPro" id="IPR033985">
    <property type="entry name" value="SusD-like_N"/>
</dbReference>
<sequence>MKKILVSILTFAAVAVSCSDFIEKDARGTQTLENYFQTAQECENYVNELTHRLLLPNDWWTLIAPRVTNEMATDDAWMGNTGQDSGAHRPSSQYFITPDNMGDMNSMYTAHFYTIQSCNIGLARMALAPISESQRNQYVGESLFVRAYCYYELVNNYGGVPLYTSVLGTSDLKLARSTATEVYAQIEADLKASAEKLETIEVYRNGRINKWAAYALLARVSLFQEKWAEAKLYANKVITEGPFSLEPNFLNIWDVNNHNGVESILEAQSSSVQDKSLGCALPTLSGARGEDKKYFPSNDAADVLDGWGWCMPTSDLENAYISEGDVIRRRSTITKWGEAAYGDEVLNPTHKFSLNDNKSGRICRKYYIPIATRRALDKKDGHLPLNVPLIRLAEMYLTRAEANYHLNDADGAMRDINVVRARVSLDPVVGMAGPNLLRKIYKERRLELAFEGLRLFDIRREKDPSTGKPVIESLMGANGTFVKYNLSSTDPYETTNTKEAQDKGINFDPTKHLVWPIPQLEIDLSGGIIKQNPNY</sequence>
<comment type="subcellular location">
    <subcellularLocation>
        <location evidence="1">Cell outer membrane</location>
    </subcellularLocation>
</comment>
<dbReference type="PROSITE" id="PS51257">
    <property type="entry name" value="PROKAR_LIPOPROTEIN"/>
    <property type="match status" value="1"/>
</dbReference>
<dbReference type="AlphaFoldDB" id="A0A1B9DGK2"/>
<dbReference type="EMBL" id="BJVF01000002">
    <property type="protein sequence ID" value="GEL10984.1"/>
    <property type="molecule type" value="Genomic_DNA"/>
</dbReference>
<dbReference type="SUPFAM" id="SSF48452">
    <property type="entry name" value="TPR-like"/>
    <property type="match status" value="1"/>
</dbReference>
<proteinExistence type="inferred from homology"/>